<dbReference type="Proteomes" id="UP000295345">
    <property type="component" value="Unassembled WGS sequence"/>
</dbReference>
<dbReference type="GO" id="GO:0016787">
    <property type="term" value="F:hydrolase activity"/>
    <property type="evidence" value="ECO:0007669"/>
    <property type="project" value="UniProtKB-KW"/>
</dbReference>
<dbReference type="SUPFAM" id="SSF53474">
    <property type="entry name" value="alpha/beta-Hydrolases"/>
    <property type="match status" value="1"/>
</dbReference>
<organism evidence="6 7">
    <name type="scientific">Streptomyces hainanensis</name>
    <dbReference type="NCBI Taxonomy" id="402648"/>
    <lineage>
        <taxon>Bacteria</taxon>
        <taxon>Bacillati</taxon>
        <taxon>Actinomycetota</taxon>
        <taxon>Actinomycetes</taxon>
        <taxon>Kitasatosporales</taxon>
        <taxon>Streptomycetaceae</taxon>
        <taxon>Streptomyces</taxon>
    </lineage>
</organism>
<dbReference type="SUPFAM" id="SSF52949">
    <property type="entry name" value="Macro domain-like"/>
    <property type="match status" value="1"/>
</dbReference>
<evidence type="ECO:0000313" key="7">
    <source>
        <dbReference type="Proteomes" id="UP000295345"/>
    </source>
</evidence>
<dbReference type="OrthoDB" id="127785at2"/>
<dbReference type="EMBL" id="SMKI01000299">
    <property type="protein sequence ID" value="TDC70753.1"/>
    <property type="molecule type" value="Genomic_DNA"/>
</dbReference>
<dbReference type="Pfam" id="PF12697">
    <property type="entry name" value="Abhydrolase_6"/>
    <property type="match status" value="1"/>
</dbReference>
<protein>
    <submittedName>
        <fullName evidence="6">Alpha/beta fold hydrolase</fullName>
    </submittedName>
</protein>
<evidence type="ECO:0000256" key="4">
    <source>
        <dbReference type="ARBA" id="ARBA00023136"/>
    </source>
</evidence>
<dbReference type="AlphaFoldDB" id="A0A4R4T7V5"/>
<comment type="subcellular location">
    <subcellularLocation>
        <location evidence="1">Endoplasmic reticulum</location>
    </subcellularLocation>
    <subcellularLocation>
        <location evidence="2">Membrane</location>
    </subcellularLocation>
</comment>
<reference evidence="6 7" key="1">
    <citation type="submission" date="2019-03" db="EMBL/GenBank/DDBJ databases">
        <title>Draft genome sequences of novel Actinobacteria.</title>
        <authorList>
            <person name="Sahin N."/>
            <person name="Ay H."/>
            <person name="Saygin H."/>
        </authorList>
    </citation>
    <scope>NUCLEOTIDE SEQUENCE [LARGE SCALE GENOMIC DNA]</scope>
    <source>
        <strain evidence="6 7">DSM 41900</strain>
    </source>
</reference>
<sequence>MCPATRTALAAELDDAAASAARTVTPLDPRHGGPRVGPAGVLGFRGHVKRRVLTIRGTRLIADTHPNGWADHLGVCRGEKRRGPGARSGDLRMMRADVQTPGMTVGGDLRQAAIVFVHGLFSSPTTWAPLQQELSAIPAVADQFDFLSFEYATRPVTWNPLRRMPDLDTVAESLRGFIGDLTAEHERIVLVTHSQGGLVAQRFLSRMLQAGRGRHLTKIRRLVMFACPNNGSDLFLLARKGLIPMTRNTQERELKPLQTSVLETQRRVLDGIVRALDVSRDRCPIPVVAYAGESDNVVVPSSAAGFFPETGVLPGDHFSVIRPQGPDSRLVHAVRKELARALAESFPLEPQPGADIPHHRRPAPAAADVLTELEVVGPIPVPANGTARHATEFFLHGGPVEQLRNVDIVVSSENTYLQLSQFFKPSTSGSLRWAAAEKSASGQILEDVAGEHLSSWLRNHGSYGLPVLEGTVAPTPSGSLQRRNIRRIYHAAIATPISGTNNYRISPQAIPRAVHNIFDLARRERAELGISLSSICFPLFGAGRGRMSVVESFELIWESMMSELVDDPSWTIHFTTRRRTIFDLLYGRLQAKKQAYDQIT</sequence>
<keyword evidence="7" id="KW-1185">Reference proteome</keyword>
<dbReference type="InterPro" id="IPR043472">
    <property type="entry name" value="Macro_dom-like"/>
</dbReference>
<dbReference type="InterPro" id="IPR052374">
    <property type="entry name" value="SERAC1"/>
</dbReference>
<keyword evidence="6" id="KW-0378">Hydrolase</keyword>
<keyword evidence="4" id="KW-0472">Membrane</keyword>
<dbReference type="InterPro" id="IPR029058">
    <property type="entry name" value="AB_hydrolase_fold"/>
</dbReference>
<dbReference type="InterPro" id="IPR000073">
    <property type="entry name" value="AB_hydrolase_1"/>
</dbReference>
<gene>
    <name evidence="6" type="ORF">E1283_24380</name>
</gene>
<evidence type="ECO:0000256" key="2">
    <source>
        <dbReference type="ARBA" id="ARBA00004370"/>
    </source>
</evidence>
<evidence type="ECO:0000259" key="5">
    <source>
        <dbReference type="Pfam" id="PF12697"/>
    </source>
</evidence>
<comment type="caution">
    <text evidence="6">The sequence shown here is derived from an EMBL/GenBank/DDBJ whole genome shotgun (WGS) entry which is preliminary data.</text>
</comment>
<dbReference type="PANTHER" id="PTHR48182:SF2">
    <property type="entry name" value="PROTEIN SERAC1"/>
    <property type="match status" value="1"/>
</dbReference>
<dbReference type="Gene3D" id="3.40.50.1820">
    <property type="entry name" value="alpha/beta hydrolase"/>
    <property type="match status" value="1"/>
</dbReference>
<name>A0A4R4T7V5_9ACTN</name>
<evidence type="ECO:0000313" key="6">
    <source>
        <dbReference type="EMBL" id="TDC70753.1"/>
    </source>
</evidence>
<feature type="domain" description="AB hydrolase-1" evidence="5">
    <location>
        <begin position="114"/>
        <end position="270"/>
    </location>
</feature>
<evidence type="ECO:0000256" key="3">
    <source>
        <dbReference type="ARBA" id="ARBA00022824"/>
    </source>
</evidence>
<dbReference type="PANTHER" id="PTHR48182">
    <property type="entry name" value="PROTEIN SERAC1"/>
    <property type="match status" value="1"/>
</dbReference>
<dbReference type="GO" id="GO:0016020">
    <property type="term" value="C:membrane"/>
    <property type="evidence" value="ECO:0007669"/>
    <property type="project" value="UniProtKB-SubCell"/>
</dbReference>
<dbReference type="Gene3D" id="3.40.220.10">
    <property type="entry name" value="Leucine Aminopeptidase, subunit E, domain 1"/>
    <property type="match status" value="1"/>
</dbReference>
<proteinExistence type="predicted"/>
<keyword evidence="3" id="KW-0256">Endoplasmic reticulum</keyword>
<accession>A0A4R4T7V5</accession>
<evidence type="ECO:0000256" key="1">
    <source>
        <dbReference type="ARBA" id="ARBA00004240"/>
    </source>
</evidence>